<protein>
    <submittedName>
        <fullName evidence="2">Uncharacterized protein</fullName>
    </submittedName>
</protein>
<name>A0A2M8W0H2_9RHOB</name>
<evidence type="ECO:0000313" key="2">
    <source>
        <dbReference type="EMBL" id="PJI84418.1"/>
    </source>
</evidence>
<keyword evidence="3" id="KW-1185">Reference proteome</keyword>
<accession>A0A2M8W0H2</accession>
<dbReference type="EMBL" id="PGTY01000004">
    <property type="protein sequence ID" value="PJI84418.1"/>
    <property type="molecule type" value="Genomic_DNA"/>
</dbReference>
<keyword evidence="1" id="KW-1133">Transmembrane helix</keyword>
<comment type="caution">
    <text evidence="2">The sequence shown here is derived from an EMBL/GenBank/DDBJ whole genome shotgun (WGS) entry which is preliminary data.</text>
</comment>
<sequence>MSSDAQIEEYLACVAASEVLGKSERRLSLLEYILRQELSGQGEHLKAYSIGIDVLNKPEDFDPSIDSGVRVEMGRLRTALASFEGSDAAQCDLCVEIPTGSYRPIITTRKSPATDSPADKPRPNKKILLMVAAASALVTVGVVAAVFFLVPLFGDRPGSPATGVRLAMTSFVGEPTATAQVEAALSASLIRNPSIAVVSQGGDAPRYAEFALRGLVSNLNRTNKRIHIELLDLQHHRLIWSKSLRVTNEEDLAQIVSDELGNELNLRLLGAAKDFLEDRDPESLSAEQLFVMATWVPSPTAANSLVWEEQKIALMQLALDRDQDLGTAHSVMADKLAQLANFYPRYNTPEVQDVVLEHIRRATELQPFHPDVMFNIAQAHWHAGRVDDSTAAMLRVLDLDPGHDLARFLSIVIPYTCSVPPDAVVEQAVAFDSALSPDNPARWITLNWIAWLKLNTGDGAGSLEAKQLASFIFETPYTFVGHAMILNTLGRTEEAAAVLERQQSSWPDITVAHFATVTVPRLCKESADPEPLISEYEALATAIEALR</sequence>
<keyword evidence="1" id="KW-0472">Membrane</keyword>
<dbReference type="AlphaFoldDB" id="A0A2M8W0H2"/>
<dbReference type="OrthoDB" id="54411at2"/>
<keyword evidence="1" id="KW-0812">Transmembrane</keyword>
<evidence type="ECO:0000256" key="1">
    <source>
        <dbReference type="SAM" id="Phobius"/>
    </source>
</evidence>
<reference evidence="2 3" key="1">
    <citation type="submission" date="2017-11" db="EMBL/GenBank/DDBJ databases">
        <title>Genomic Encyclopedia of Archaeal and Bacterial Type Strains, Phase II (KMG-II): From Individual Species to Whole Genera.</title>
        <authorList>
            <person name="Goeker M."/>
        </authorList>
    </citation>
    <scope>NUCLEOTIDE SEQUENCE [LARGE SCALE GENOMIC DNA]</scope>
    <source>
        <strain evidence="2 3">DSM 29128</strain>
    </source>
</reference>
<dbReference type="RefSeq" id="WP_100369421.1">
    <property type="nucleotide sequence ID" value="NZ_PGTY01000004.1"/>
</dbReference>
<organism evidence="2 3">
    <name type="scientific">Yoonia maricola</name>
    <dbReference type="NCBI Taxonomy" id="420999"/>
    <lineage>
        <taxon>Bacteria</taxon>
        <taxon>Pseudomonadati</taxon>
        <taxon>Pseudomonadota</taxon>
        <taxon>Alphaproteobacteria</taxon>
        <taxon>Rhodobacterales</taxon>
        <taxon>Paracoccaceae</taxon>
        <taxon>Yoonia</taxon>
    </lineage>
</organism>
<feature type="transmembrane region" description="Helical" evidence="1">
    <location>
        <begin position="127"/>
        <end position="150"/>
    </location>
</feature>
<evidence type="ECO:0000313" key="3">
    <source>
        <dbReference type="Proteomes" id="UP000228531"/>
    </source>
</evidence>
<proteinExistence type="predicted"/>
<dbReference type="SUPFAM" id="SSF48452">
    <property type="entry name" value="TPR-like"/>
    <property type="match status" value="1"/>
</dbReference>
<gene>
    <name evidence="2" type="ORF">BC777_3476</name>
</gene>
<dbReference type="Proteomes" id="UP000228531">
    <property type="component" value="Unassembled WGS sequence"/>
</dbReference>
<dbReference type="InterPro" id="IPR011990">
    <property type="entry name" value="TPR-like_helical_dom_sf"/>
</dbReference>
<dbReference type="Gene3D" id="1.25.40.10">
    <property type="entry name" value="Tetratricopeptide repeat domain"/>
    <property type="match status" value="1"/>
</dbReference>